<organism evidence="1 2">
    <name type="scientific">Ktedonobacter racemifer DSM 44963</name>
    <dbReference type="NCBI Taxonomy" id="485913"/>
    <lineage>
        <taxon>Bacteria</taxon>
        <taxon>Bacillati</taxon>
        <taxon>Chloroflexota</taxon>
        <taxon>Ktedonobacteria</taxon>
        <taxon>Ktedonobacterales</taxon>
        <taxon>Ktedonobacteraceae</taxon>
        <taxon>Ktedonobacter</taxon>
    </lineage>
</organism>
<proteinExistence type="predicted"/>
<dbReference type="RefSeq" id="WP_007916837.1">
    <property type="nucleotide sequence ID" value="NZ_ADVG01000003.1"/>
</dbReference>
<keyword evidence="2" id="KW-1185">Reference proteome</keyword>
<reference evidence="1 2" key="1">
    <citation type="journal article" date="2011" name="Stand. Genomic Sci.">
        <title>Non-contiguous finished genome sequence and contextual data of the filamentous soil bacterium Ktedonobacter racemifer type strain (SOSP1-21).</title>
        <authorList>
            <person name="Chang Y.J."/>
            <person name="Land M."/>
            <person name="Hauser L."/>
            <person name="Chertkov O."/>
            <person name="Del Rio T.G."/>
            <person name="Nolan M."/>
            <person name="Copeland A."/>
            <person name="Tice H."/>
            <person name="Cheng J.F."/>
            <person name="Lucas S."/>
            <person name="Han C."/>
            <person name="Goodwin L."/>
            <person name="Pitluck S."/>
            <person name="Ivanova N."/>
            <person name="Ovchinikova G."/>
            <person name="Pati A."/>
            <person name="Chen A."/>
            <person name="Palaniappan K."/>
            <person name="Mavromatis K."/>
            <person name="Liolios K."/>
            <person name="Brettin T."/>
            <person name="Fiebig A."/>
            <person name="Rohde M."/>
            <person name="Abt B."/>
            <person name="Goker M."/>
            <person name="Detter J.C."/>
            <person name="Woyke T."/>
            <person name="Bristow J."/>
            <person name="Eisen J.A."/>
            <person name="Markowitz V."/>
            <person name="Hugenholtz P."/>
            <person name="Kyrpides N.C."/>
            <person name="Klenk H.P."/>
            <person name="Lapidus A."/>
        </authorList>
    </citation>
    <scope>NUCLEOTIDE SEQUENCE [LARGE SCALE GENOMIC DNA]</scope>
    <source>
        <strain evidence="2">DSM 44963</strain>
    </source>
</reference>
<dbReference type="Proteomes" id="UP000004508">
    <property type="component" value="Unassembled WGS sequence"/>
</dbReference>
<sequence>MAALIDYPQRYFELWNYTPTFNQLLFLANPSMSPSSGDTCPLPRIDVLFWSVAYLQLPADFMGLTMDLALPEQVDSVCQLLGGSLPSRYHVYRLRGKEYEGYVVAGGYAVDESARPFDEPSKWDLPKGPGFPFVKEELSAFLKEGLIPLDLPASYWTKLGQRYGTWIRNISLYAEHPDEALKNFLEGVKDGYTHEAPSSDSHP</sequence>
<comment type="caution">
    <text evidence="1">The sequence shown here is derived from an EMBL/GenBank/DDBJ whole genome shotgun (WGS) entry which is preliminary data.</text>
</comment>
<dbReference type="EMBL" id="ADVG01000003">
    <property type="protein sequence ID" value="EFH84942.1"/>
    <property type="molecule type" value="Genomic_DNA"/>
</dbReference>
<accession>D6TXK9</accession>
<gene>
    <name evidence="1" type="ORF">Krac_6068</name>
</gene>
<dbReference type="InParanoid" id="D6TXK9"/>
<dbReference type="OrthoDB" id="954402at2"/>
<name>D6TXK9_KTERA</name>
<protein>
    <submittedName>
        <fullName evidence="1">Uncharacterized protein</fullName>
    </submittedName>
</protein>
<dbReference type="AlphaFoldDB" id="D6TXK9"/>
<evidence type="ECO:0000313" key="1">
    <source>
        <dbReference type="EMBL" id="EFH84942.1"/>
    </source>
</evidence>
<evidence type="ECO:0000313" key="2">
    <source>
        <dbReference type="Proteomes" id="UP000004508"/>
    </source>
</evidence>